<name>A0ABR7N873_9FIRM</name>
<comment type="caution">
    <text evidence="3">The sequence shown here is derived from an EMBL/GenBank/DDBJ whole genome shotgun (WGS) entry which is preliminary data.</text>
</comment>
<feature type="transmembrane region" description="Helical" evidence="2">
    <location>
        <begin position="6"/>
        <end position="28"/>
    </location>
</feature>
<keyword evidence="2" id="KW-0812">Transmembrane</keyword>
<feature type="compositionally biased region" description="Basic and acidic residues" evidence="1">
    <location>
        <begin position="191"/>
        <end position="210"/>
    </location>
</feature>
<evidence type="ECO:0000313" key="3">
    <source>
        <dbReference type="EMBL" id="MBC8572549.1"/>
    </source>
</evidence>
<feature type="transmembrane region" description="Helical" evidence="2">
    <location>
        <begin position="125"/>
        <end position="144"/>
    </location>
</feature>
<protein>
    <submittedName>
        <fullName evidence="3">Uncharacterized protein</fullName>
    </submittedName>
</protein>
<keyword evidence="4" id="KW-1185">Reference proteome</keyword>
<dbReference type="EMBL" id="JACRSZ010000004">
    <property type="protein sequence ID" value="MBC8572549.1"/>
    <property type="molecule type" value="Genomic_DNA"/>
</dbReference>
<gene>
    <name evidence="3" type="ORF">H8716_05535</name>
</gene>
<feature type="compositionally biased region" description="Basic and acidic residues" evidence="1">
    <location>
        <begin position="218"/>
        <end position="237"/>
    </location>
</feature>
<dbReference type="RefSeq" id="WP_249307576.1">
    <property type="nucleotide sequence ID" value="NZ_JACRSZ010000004.1"/>
</dbReference>
<feature type="transmembrane region" description="Helical" evidence="2">
    <location>
        <begin position="95"/>
        <end position="113"/>
    </location>
</feature>
<accession>A0ABR7N873</accession>
<dbReference type="Proteomes" id="UP000657421">
    <property type="component" value="Unassembled WGS sequence"/>
</dbReference>
<evidence type="ECO:0000256" key="1">
    <source>
        <dbReference type="SAM" id="MobiDB-lite"/>
    </source>
</evidence>
<organism evidence="3 4">
    <name type="scientific">Jingyaoa shaoxingensis</name>
    <dbReference type="NCBI Taxonomy" id="2763671"/>
    <lineage>
        <taxon>Bacteria</taxon>
        <taxon>Bacillati</taxon>
        <taxon>Bacillota</taxon>
        <taxon>Clostridia</taxon>
        <taxon>Lachnospirales</taxon>
        <taxon>Lachnospiraceae</taxon>
        <taxon>Jingyaoa</taxon>
    </lineage>
</organism>
<proteinExistence type="predicted"/>
<sequence length="262" mass="30132">MLHILLQSKVLLSLMTATGLLGILCQIISNRCCRQLIREAADTQPEKGEFMKRMRYRYQIDSRCCQGNVNIPVFVQRMLLDYRYRKLTLHQWRRMAAGWYLGSMAIAALGCWYNQAQHNQADLMLMLRMAAAVTVVTALTVLWCDSRYKESRLTVQMQDYLCHSGISADISNTGLDEWKEEGTQAAMLAETGKKKAAKGDSRAERDKRQLQESLARMKSGERETAAGTEKDWGRERNREILKQMDAKEQERIIREVLAEFLA</sequence>
<reference evidence="3 4" key="1">
    <citation type="submission" date="2020-08" db="EMBL/GenBank/DDBJ databases">
        <title>Genome public.</title>
        <authorList>
            <person name="Liu C."/>
            <person name="Sun Q."/>
        </authorList>
    </citation>
    <scope>NUCLEOTIDE SEQUENCE [LARGE SCALE GENOMIC DNA]</scope>
    <source>
        <strain evidence="3 4">NSJ-46</strain>
    </source>
</reference>
<evidence type="ECO:0000313" key="4">
    <source>
        <dbReference type="Proteomes" id="UP000657421"/>
    </source>
</evidence>
<feature type="region of interest" description="Disordered" evidence="1">
    <location>
        <begin position="190"/>
        <end position="237"/>
    </location>
</feature>
<keyword evidence="2" id="KW-0472">Membrane</keyword>
<evidence type="ECO:0000256" key="2">
    <source>
        <dbReference type="SAM" id="Phobius"/>
    </source>
</evidence>
<keyword evidence="2" id="KW-1133">Transmembrane helix</keyword>